<evidence type="ECO:0000256" key="3">
    <source>
        <dbReference type="ARBA" id="ARBA00023157"/>
    </source>
</evidence>
<evidence type="ECO:0000313" key="7">
    <source>
        <dbReference type="Proteomes" id="UP001295684"/>
    </source>
</evidence>
<keyword evidence="7" id="KW-1185">Reference proteome</keyword>
<keyword evidence="1 5" id="KW-0732">Signal</keyword>
<comment type="caution">
    <text evidence="6">The sequence shown here is derived from an EMBL/GenBank/DDBJ whole genome shotgun (WGS) entry which is preliminary data.</text>
</comment>
<evidence type="ECO:0000313" key="6">
    <source>
        <dbReference type="EMBL" id="CAI2359489.1"/>
    </source>
</evidence>
<feature type="transmembrane region" description="Helical" evidence="4">
    <location>
        <begin position="1030"/>
        <end position="1055"/>
    </location>
</feature>
<sequence length="1125" mass="125002">MMLIRTMINTVFCVMAFIKPCWSQQVLTYKFDNLDATTLDVQNEEGDSGAPIFNFPTTTSQQPIKAAQGIIIENTKHLAQSGSFEFSNSNFSMELWIFMETQINPHYIYESTVKNMTGGVGTDQYFALYSRIVYTGSKNPSLCSTISTRRYCSTRMMENGWNKFGVGVLTGNHNIYSSDYKGSGSSKVIISLSISDTSKTYIGCNTCSYGRVIIYSLRYMSDSTLGTINNPNALTNPYNGFCGDGTQQLEYLEECDDGNINDDDSCINCIVGTGYQCSGPNNVTCTKECGDGYWANTEECDDGNLDNGDGCSDECKLEDYYECEGFTLQGGGQTCNTICGDGILITKDLDQANYCDDGNTVSNDGCSSFCSIEGGWYCDHNGTNFKSSCYTTCGDGYHVPQTEGCDDENLNPGDGCDENCQIEDYYECDRISEKSVCTPICGDSYIFSGYETCDDGNSVDNDGCSQTCQRELGFSCIFTTKSICTPICGDTYKVLNSEECEDGNVIDNDGCSSSCEIEYDYSCTGSTAIAGETNLETIEICSQICGNGKVAHDANLTEICDDGNLIDGDGCDSTCKVEFGYECLLINGTSLCDHKCGDGIISSTEGCDDKNLNKGDGCDSSCQIEKDYICMNTTLNGNFLIISLAKNQLGDSVCKKCQVDSCKNCDNDDYNICDVCLQGYDKKSPNECKGYFEMNLSSSQKAMSSGAQGVSGASAGATALVSLLNLSSLSAVWSIVNQLQLFLLLLLTKTPFPDHVKSLLIGNKICTDLNYGFNILPKIPRISGWVFIEQVNPYLKTIGIDSRSALSTNLSFGIMLICLIGCYPFVICLKKFIDFDSTKKCSFNYLLLKFHDLFNFTIYIRLILGAYQLLLITSYSDILMMDFSNSSSLASFIFSIIIIAILFLTLVLSFYIFYTTRKFYDSDKFNKLREFLTGNRNSMFSRMYSFLSLTRRTLLIIWLLTFSWLDPMYLSIGMLSIQVPYFCCLVVCRPFDHPENNMIEIINETIYLVLISIMIPLHQEEDWSSVFTNIFIGLIMSNSLIITCIMITVLCMSIFSKCKNSKSKERKILPREEIEKPRTKVKTTYGIESDLSGVVMFNRAVKQKINKTNKLNEETKTNEFNRVQF</sequence>
<dbReference type="Proteomes" id="UP001295684">
    <property type="component" value="Unassembled WGS sequence"/>
</dbReference>
<feature type="transmembrane region" description="Helical" evidence="4">
    <location>
        <begin position="810"/>
        <end position="833"/>
    </location>
</feature>
<proteinExistence type="predicted"/>
<evidence type="ECO:0000256" key="2">
    <source>
        <dbReference type="ARBA" id="ARBA00022737"/>
    </source>
</evidence>
<feature type="transmembrane region" description="Helical" evidence="4">
    <location>
        <begin position="943"/>
        <end position="962"/>
    </location>
</feature>
<dbReference type="PANTHER" id="PTHR46130:SF3">
    <property type="entry name" value="CHROMOSOME UNDETERMINED SCAFFOLD_33, WHOLE GENOME SHOTGUN SEQUENCE"/>
    <property type="match status" value="1"/>
</dbReference>
<evidence type="ECO:0000256" key="4">
    <source>
        <dbReference type="SAM" id="Phobius"/>
    </source>
</evidence>
<reference evidence="6" key="1">
    <citation type="submission" date="2023-07" db="EMBL/GenBank/DDBJ databases">
        <authorList>
            <consortium name="AG Swart"/>
            <person name="Singh M."/>
            <person name="Singh A."/>
            <person name="Seah K."/>
            <person name="Emmerich C."/>
        </authorList>
    </citation>
    <scope>NUCLEOTIDE SEQUENCE</scope>
    <source>
        <strain evidence="6">DP1</strain>
    </source>
</reference>
<dbReference type="Pfam" id="PF13948">
    <property type="entry name" value="DUF4215"/>
    <property type="match status" value="7"/>
</dbReference>
<gene>
    <name evidence="6" type="ORF">ECRASSUSDP1_LOCUS780</name>
</gene>
<protein>
    <recommendedName>
        <fullName evidence="8">Lipoprotein</fullName>
    </recommendedName>
</protein>
<name>A0AAD1X3L5_EUPCR</name>
<organism evidence="6 7">
    <name type="scientific">Euplotes crassus</name>
    <dbReference type="NCBI Taxonomy" id="5936"/>
    <lineage>
        <taxon>Eukaryota</taxon>
        <taxon>Sar</taxon>
        <taxon>Alveolata</taxon>
        <taxon>Ciliophora</taxon>
        <taxon>Intramacronucleata</taxon>
        <taxon>Spirotrichea</taxon>
        <taxon>Hypotrichia</taxon>
        <taxon>Euplotida</taxon>
        <taxon>Euplotidae</taxon>
        <taxon>Moneuplotes</taxon>
    </lineage>
</organism>
<feature type="chain" id="PRO_5042192099" description="Lipoprotein" evidence="5">
    <location>
        <begin position="24"/>
        <end position="1125"/>
    </location>
</feature>
<feature type="transmembrane region" description="Helical" evidence="4">
    <location>
        <begin position="853"/>
        <end position="872"/>
    </location>
</feature>
<dbReference type="InterPro" id="IPR011936">
    <property type="entry name" value="Myxo_disulph_rpt"/>
</dbReference>
<feature type="transmembrane region" description="Helical" evidence="4">
    <location>
        <begin position="968"/>
        <end position="989"/>
    </location>
</feature>
<keyword evidence="3" id="KW-1015">Disulfide bond</keyword>
<feature type="transmembrane region" description="Helical" evidence="4">
    <location>
        <begin position="1001"/>
        <end position="1018"/>
    </location>
</feature>
<evidence type="ECO:0000256" key="1">
    <source>
        <dbReference type="ARBA" id="ARBA00022729"/>
    </source>
</evidence>
<accession>A0AAD1X3L5</accession>
<dbReference type="EMBL" id="CAMPGE010000733">
    <property type="protein sequence ID" value="CAI2359489.1"/>
    <property type="molecule type" value="Genomic_DNA"/>
</dbReference>
<dbReference type="AlphaFoldDB" id="A0AAD1X3L5"/>
<evidence type="ECO:0008006" key="8">
    <source>
        <dbReference type="Google" id="ProtNLM"/>
    </source>
</evidence>
<feature type="signal peptide" evidence="5">
    <location>
        <begin position="1"/>
        <end position="23"/>
    </location>
</feature>
<dbReference type="GO" id="GO:0007166">
    <property type="term" value="P:cell surface receptor signaling pathway"/>
    <property type="evidence" value="ECO:0007669"/>
    <property type="project" value="TreeGrafter"/>
</dbReference>
<dbReference type="GO" id="GO:0005615">
    <property type="term" value="C:extracellular space"/>
    <property type="evidence" value="ECO:0007669"/>
    <property type="project" value="TreeGrafter"/>
</dbReference>
<keyword evidence="2" id="KW-0677">Repeat</keyword>
<feature type="transmembrane region" description="Helical" evidence="4">
    <location>
        <begin position="892"/>
        <end position="914"/>
    </location>
</feature>
<keyword evidence="4" id="KW-0472">Membrane</keyword>
<dbReference type="GO" id="GO:0004222">
    <property type="term" value="F:metalloendopeptidase activity"/>
    <property type="evidence" value="ECO:0007669"/>
    <property type="project" value="TreeGrafter"/>
</dbReference>
<evidence type="ECO:0000256" key="5">
    <source>
        <dbReference type="SAM" id="SignalP"/>
    </source>
</evidence>
<keyword evidence="4" id="KW-1133">Transmembrane helix</keyword>
<dbReference type="PANTHER" id="PTHR46130">
    <property type="entry name" value="LAMGL DOMAIN-CONTAINING PROTEIN"/>
    <property type="match status" value="1"/>
</dbReference>
<dbReference type="InterPro" id="IPR043543">
    <property type="entry name" value="PAPPA/PAPPA2"/>
</dbReference>
<dbReference type="GO" id="GO:0006508">
    <property type="term" value="P:proteolysis"/>
    <property type="evidence" value="ECO:0007669"/>
    <property type="project" value="TreeGrafter"/>
</dbReference>
<keyword evidence="4" id="KW-0812">Transmembrane</keyword>
<dbReference type="NCBIfam" id="TIGR02232">
    <property type="entry name" value="myxo_disulf_rpt"/>
    <property type="match status" value="7"/>
</dbReference>